<evidence type="ECO:0000313" key="7">
    <source>
        <dbReference type="EMBL" id="ASN60029.1"/>
    </source>
</evidence>
<feature type="active site" evidence="5">
    <location>
        <position position="103"/>
    </location>
</feature>
<dbReference type="EMBL" id="CP022474">
    <property type="protein sequence ID" value="ASN60029.1"/>
    <property type="molecule type" value="Genomic_DNA"/>
</dbReference>
<protein>
    <recommendedName>
        <fullName evidence="4">Malonyl CoA-acyl carrier protein transacylase</fullName>
        <ecNumber evidence="4">2.3.1.39</ecNumber>
    </recommendedName>
</protein>
<sequence length="325" mass="34228">MLLITSIKQWRSKQMTKIGLLMSGQGSEKVGMGNDLYQTYPQYRAVIDQASAYAKLNLPAIMNDATLLGQTRYAQPALVAMSVGINALLADADIVVAGAIGLSLGEYAALITSGQLSLAEGMPLVVQRGALMQAAIGDQAHAMAAILKPDIAQVEAACATLQAQGQQVSIANYNSPQQIVVGGTEAGVTALLTALPEMRALRLPVKGAFHTPLFEQAALNFQTALAAVDFQVGDYPVISNTTEKPFAPDSIRTTLVAQMAQPTHFATGLRQLADSGVTTLIEVGPGNALSKFARQTVPDLARFNISNADQFETVVASLKGESIND</sequence>
<dbReference type="GO" id="GO:0004314">
    <property type="term" value="F:[acyl-carrier-protein] S-malonyltransferase activity"/>
    <property type="evidence" value="ECO:0007669"/>
    <property type="project" value="UniProtKB-EC"/>
</dbReference>
<evidence type="ECO:0000256" key="5">
    <source>
        <dbReference type="PIRSR" id="PIRSR000446-1"/>
    </source>
</evidence>
<dbReference type="InterPro" id="IPR050858">
    <property type="entry name" value="Mal-CoA-ACP_Trans/PKS_FabD"/>
</dbReference>
<feature type="active site" evidence="5">
    <location>
        <position position="210"/>
    </location>
</feature>
<dbReference type="SUPFAM" id="SSF55048">
    <property type="entry name" value="Probable ACP-binding domain of malonyl-CoA ACP transacylase"/>
    <property type="match status" value="1"/>
</dbReference>
<evidence type="ECO:0000256" key="4">
    <source>
        <dbReference type="PIRNR" id="PIRNR000446"/>
    </source>
</evidence>
<evidence type="ECO:0000256" key="3">
    <source>
        <dbReference type="ARBA" id="ARBA00048462"/>
    </source>
</evidence>
<feature type="domain" description="Malonyl-CoA:ACP transacylase (MAT)" evidence="6">
    <location>
        <begin position="21"/>
        <end position="322"/>
    </location>
</feature>
<evidence type="ECO:0000256" key="2">
    <source>
        <dbReference type="ARBA" id="ARBA00023315"/>
    </source>
</evidence>
<dbReference type="Gene3D" id="3.40.366.10">
    <property type="entry name" value="Malonyl-Coenzyme A Acyl Carrier Protein, domain 2"/>
    <property type="match status" value="1"/>
</dbReference>
<dbReference type="EC" id="2.3.1.39" evidence="4"/>
<comment type="catalytic activity">
    <reaction evidence="3 4">
        <text>holo-[ACP] + malonyl-CoA = malonyl-[ACP] + CoA</text>
        <dbReference type="Rhea" id="RHEA:41792"/>
        <dbReference type="Rhea" id="RHEA-COMP:9623"/>
        <dbReference type="Rhea" id="RHEA-COMP:9685"/>
        <dbReference type="ChEBI" id="CHEBI:57287"/>
        <dbReference type="ChEBI" id="CHEBI:57384"/>
        <dbReference type="ChEBI" id="CHEBI:64479"/>
        <dbReference type="ChEBI" id="CHEBI:78449"/>
        <dbReference type="EC" id="2.3.1.39"/>
    </reaction>
</comment>
<dbReference type="InterPro" id="IPR014043">
    <property type="entry name" value="Acyl_transferase_dom"/>
</dbReference>
<accession>A0AAC9Y060</accession>
<organism evidence="7 8">
    <name type="scientific">Latilactobacillus curvatus</name>
    <name type="common">Lactobacillus curvatus</name>
    <dbReference type="NCBI Taxonomy" id="28038"/>
    <lineage>
        <taxon>Bacteria</taxon>
        <taxon>Bacillati</taxon>
        <taxon>Bacillota</taxon>
        <taxon>Bacilli</taxon>
        <taxon>Lactobacillales</taxon>
        <taxon>Lactobacillaceae</taxon>
        <taxon>Latilactobacillus</taxon>
    </lineage>
</organism>
<dbReference type="PANTHER" id="PTHR42681:SF1">
    <property type="entry name" value="MALONYL-COA-ACYL CARRIER PROTEIN TRANSACYLASE, MITOCHONDRIAL"/>
    <property type="match status" value="1"/>
</dbReference>
<gene>
    <name evidence="7" type="ORF">CG419_05015</name>
</gene>
<comment type="similarity">
    <text evidence="4">Belongs to the fabD family.</text>
</comment>
<dbReference type="PIRSF" id="PIRSF000446">
    <property type="entry name" value="Mct"/>
    <property type="match status" value="1"/>
</dbReference>
<evidence type="ECO:0000313" key="8">
    <source>
        <dbReference type="Proteomes" id="UP000199749"/>
    </source>
</evidence>
<dbReference type="Proteomes" id="UP000199749">
    <property type="component" value="Chromosome"/>
</dbReference>
<dbReference type="AlphaFoldDB" id="A0AAC9Y060"/>
<proteinExistence type="inferred from homology"/>
<dbReference type="GO" id="GO:0006633">
    <property type="term" value="P:fatty acid biosynthetic process"/>
    <property type="evidence" value="ECO:0007669"/>
    <property type="project" value="TreeGrafter"/>
</dbReference>
<dbReference type="InterPro" id="IPR024925">
    <property type="entry name" value="Malonyl_CoA-ACP_transAc"/>
</dbReference>
<evidence type="ECO:0000256" key="1">
    <source>
        <dbReference type="ARBA" id="ARBA00022679"/>
    </source>
</evidence>
<dbReference type="InterPro" id="IPR001227">
    <property type="entry name" value="Ac_transferase_dom_sf"/>
</dbReference>
<keyword evidence="2 4" id="KW-0012">Acyltransferase</keyword>
<dbReference type="InterPro" id="IPR016035">
    <property type="entry name" value="Acyl_Trfase/lysoPLipase"/>
</dbReference>
<dbReference type="PANTHER" id="PTHR42681">
    <property type="entry name" value="MALONYL-COA-ACYL CARRIER PROTEIN TRANSACYLASE, MITOCHONDRIAL"/>
    <property type="match status" value="1"/>
</dbReference>
<dbReference type="SUPFAM" id="SSF52151">
    <property type="entry name" value="FabD/lysophospholipase-like"/>
    <property type="match status" value="1"/>
</dbReference>
<keyword evidence="1 4" id="KW-0808">Transferase</keyword>
<dbReference type="Pfam" id="PF00698">
    <property type="entry name" value="Acyl_transf_1"/>
    <property type="match status" value="1"/>
</dbReference>
<dbReference type="SMART" id="SM00827">
    <property type="entry name" value="PKS_AT"/>
    <property type="match status" value="1"/>
</dbReference>
<reference evidence="7 8" key="1">
    <citation type="submission" date="2017-07" db="EMBL/GenBank/DDBJ databases">
        <title>Lactobacillus curvatus MRS6 whole genome.</title>
        <authorList>
            <person name="Jans C."/>
            <person name="Lagler S."/>
            <person name="Lacroix C."/>
            <person name="Meile L."/>
            <person name="Stevens M.J.A."/>
        </authorList>
    </citation>
    <scope>NUCLEOTIDE SEQUENCE [LARGE SCALE GENOMIC DNA]</scope>
    <source>
        <strain evidence="7 8">MRS6</strain>
    </source>
</reference>
<dbReference type="InterPro" id="IPR016036">
    <property type="entry name" value="Malonyl_transacylase_ACP-bd"/>
</dbReference>
<dbReference type="Gene3D" id="3.30.70.250">
    <property type="entry name" value="Malonyl-CoA ACP transacylase, ACP-binding"/>
    <property type="match status" value="1"/>
</dbReference>
<evidence type="ECO:0000259" key="6">
    <source>
        <dbReference type="SMART" id="SM00827"/>
    </source>
</evidence>
<name>A0AAC9Y060_LATCU</name>